<dbReference type="EMBL" id="DF933856">
    <property type="protein sequence ID" value="GAM43626.1"/>
    <property type="molecule type" value="Genomic_DNA"/>
</dbReference>
<comment type="caution">
    <text evidence="1">The sequence shown here is derived from an EMBL/GenBank/DDBJ whole genome shotgun (WGS) entry which is preliminary data.</text>
</comment>
<dbReference type="Proteomes" id="UP000053095">
    <property type="component" value="Unassembled WGS sequence"/>
</dbReference>
<protein>
    <submittedName>
        <fullName evidence="1">Uncharacterized protein</fullName>
    </submittedName>
</protein>
<sequence length="183" mass="19363">MEPVVAALCEMVLVEEEEEEEEAAGVEVDFVDTAIELVVDCCVPVDGDVTVVAVGAGVVVVITSDDEPETTDVLDADQVMYGSVVSAEASEKTDCCNSYQAVAEVSNSLYASPIGVAEITWLPVVVVTEALIDTEQPVTVEHERVNVDVDAVVAPAGVNTEYEVSHALVVCVEHELLELVDVV</sequence>
<name>A0A6V8HPI9_TALPI</name>
<accession>A0A6V8HPI9</accession>
<evidence type="ECO:0000313" key="2">
    <source>
        <dbReference type="Proteomes" id="UP000053095"/>
    </source>
</evidence>
<proteinExistence type="predicted"/>
<dbReference type="AlphaFoldDB" id="A0A6V8HPI9"/>
<reference evidence="2" key="1">
    <citation type="journal article" date="2015" name="Genome Announc.">
        <title>Draft genome sequence of Talaromyces cellulolyticus strain Y-94, a source of lignocellulosic biomass-degrading enzymes.</title>
        <authorList>
            <person name="Fujii T."/>
            <person name="Koike H."/>
            <person name="Sawayama S."/>
            <person name="Yano S."/>
            <person name="Inoue H."/>
        </authorList>
    </citation>
    <scope>NUCLEOTIDE SEQUENCE [LARGE SCALE GENOMIC DNA]</scope>
    <source>
        <strain evidence="2">Y-94</strain>
    </source>
</reference>
<keyword evidence="2" id="KW-1185">Reference proteome</keyword>
<gene>
    <name evidence="1" type="ORF">TCE0_060f18586</name>
</gene>
<organism evidence="1 2">
    <name type="scientific">Talaromyces pinophilus</name>
    <name type="common">Penicillium pinophilum</name>
    <dbReference type="NCBI Taxonomy" id="128442"/>
    <lineage>
        <taxon>Eukaryota</taxon>
        <taxon>Fungi</taxon>
        <taxon>Dikarya</taxon>
        <taxon>Ascomycota</taxon>
        <taxon>Pezizomycotina</taxon>
        <taxon>Eurotiomycetes</taxon>
        <taxon>Eurotiomycetidae</taxon>
        <taxon>Eurotiales</taxon>
        <taxon>Trichocomaceae</taxon>
        <taxon>Talaromyces</taxon>
        <taxon>Talaromyces sect. Talaromyces</taxon>
    </lineage>
</organism>
<evidence type="ECO:0000313" key="1">
    <source>
        <dbReference type="EMBL" id="GAM43626.1"/>
    </source>
</evidence>